<evidence type="ECO:0008006" key="4">
    <source>
        <dbReference type="Google" id="ProtNLM"/>
    </source>
</evidence>
<dbReference type="Proteomes" id="UP000246121">
    <property type="component" value="Unassembled WGS sequence"/>
</dbReference>
<dbReference type="VEuPathDB" id="TriTrypDB:TcG_08744"/>
<evidence type="ECO:0000313" key="3">
    <source>
        <dbReference type="Proteomes" id="UP000246121"/>
    </source>
</evidence>
<dbReference type="VEuPathDB" id="TriTrypDB:TcBrA4_0041770"/>
<evidence type="ECO:0000256" key="1">
    <source>
        <dbReference type="SAM" id="MobiDB-lite"/>
    </source>
</evidence>
<dbReference type="InterPro" id="IPR021850">
    <property type="entry name" value="Symplekin/Pta1"/>
</dbReference>
<protein>
    <recommendedName>
        <fullName evidence="4">Symplekin C-terminal domain-containing protein</fullName>
    </recommendedName>
</protein>
<reference evidence="2 3" key="1">
    <citation type="journal article" date="2018" name="Microb. Genom.">
        <title>Expanding an expanded genome: long-read sequencing of Trypanosoma cruzi.</title>
        <authorList>
            <person name="Berna L."/>
            <person name="Rodriguez M."/>
            <person name="Chiribao M.L."/>
            <person name="Parodi-Talice A."/>
            <person name="Pita S."/>
            <person name="Rijo G."/>
            <person name="Alvarez-Valin F."/>
            <person name="Robello C."/>
        </authorList>
    </citation>
    <scope>NUCLEOTIDE SEQUENCE [LARGE SCALE GENOMIC DNA]</scope>
    <source>
        <strain evidence="2 3">Dm28c</strain>
    </source>
</reference>
<feature type="region of interest" description="Disordered" evidence="1">
    <location>
        <begin position="407"/>
        <end position="426"/>
    </location>
</feature>
<organism evidence="2 3">
    <name type="scientific">Trypanosoma cruzi</name>
    <dbReference type="NCBI Taxonomy" id="5693"/>
    <lineage>
        <taxon>Eukaryota</taxon>
        <taxon>Discoba</taxon>
        <taxon>Euglenozoa</taxon>
        <taxon>Kinetoplastea</taxon>
        <taxon>Metakinetoplastina</taxon>
        <taxon>Trypanosomatida</taxon>
        <taxon>Trypanosomatidae</taxon>
        <taxon>Trypanosoma</taxon>
        <taxon>Schizotrypanum</taxon>
    </lineage>
</organism>
<dbReference type="VEuPathDB" id="TriTrypDB:Tc_MARK_1589"/>
<dbReference type="VEuPathDB" id="TriTrypDB:TcCL_ESM03589"/>
<dbReference type="VEuPathDB" id="TriTrypDB:TcCLB.511439.80"/>
<dbReference type="PANTHER" id="PTHR15245:SF20">
    <property type="entry name" value="SYMPLEKIN"/>
    <property type="match status" value="1"/>
</dbReference>
<dbReference type="VEuPathDB" id="TriTrypDB:TCSYLVIO_002877"/>
<dbReference type="VEuPathDB" id="TriTrypDB:C3747_49g265"/>
<dbReference type="VEuPathDB" id="TriTrypDB:TCDM_10532"/>
<sequence>MDVFLTSAREADDMKLVNFVAMHDAIAAARTSEEGRELLAALMDAYYAADRPHAVYQPALMKAIGCCLRHAGPSSSDNDSMNRWQLTADDYILLALFFNELSTVDDNKLFCIFTEAVTLFFQQTVPIVYGAVGYDLSVDASTVESLCSELQTLRVMMAKRLAAFPADSSTCEGSVGMQLGIIDCLRTLLLSLMQAAATRADTKDTLTEAPGKEGENVNLAVRQAVEGILSPLRTAVDAVRSSASGGSSEKASASVRLHAGTTVSPLVLTSALRVLEEIVWRCSCHVTPHDVLEKTVAETPLIAAASLAVTRVLGALQQYLVQQQQHSMESAAGSIEKSSLAVDVLRTAGVQWAVRRLLSVVRLHLHLFPSMGNAVVAALNAFGGNMEMEDPFQLMRMRRECETALNDENNNDATNNNNGSGSSSNGSIKDVAWRKAWEVAAMSSSSSSDAFSLRLRECEQILEAPHEETTANDGVTAELGDLDDTTLLQGDGGGGGSREALLQSTVGPVSVNALVEMVLLSVRHMDIMTEQAIQALHTQGLERMQYEAAKRAQREEILRQRRIEQQGVEGIPVGRLLEHLKESTSLYAKGTHLLESESALAMVLRSAFFSLLDAYDAFLEETESRVLEAQALIARALVQLPPSMIDAAVDAVCVRLRKEFSRRAHDKKAPLPLYSAYQLAMQVLFTLFSLQAPVLERGTTAFAFLTATNSMTEAELQLPDSSMKLRSHAAFTIDTENPVEWLQSTTHDAAGGLNNRKRLRDEETTVQMKDEETGEEGVENGVSHFFREDTTQSPCMYSYFLCRVVELVTEAEQPALLLDVLLQCPCITRYVWHYIHKQYCLSTEKARCLLGMWLLKSLALKRTVYRRYAVNSLLHLAAARNEYQRRLALTKLGELLSAKGADGRRVIDTNAETLLVRYAKRQMAAIPVTKLPSSTTSIAAAANPVAKMEGANTSHDEGGTASLRDKEMRKLADALDRHLGPFLMLCARQPKELFPALLAVFKECVERQNEAMIHLLAEHVDVRRMCQRLFRMDAMSFMSNVMPYLRRHSSDATVLVQKILWAVCSELRAMGQATESSASQLEQTALALLGHARVMYENSEIPQMYHPSSSAGGLGDATVPLHDVRFISSFFSLISAEELRRTYLRSFLHFVQLQLQFQLQQQQQLGSDAGMNATAEVTRMNSEELDAFIRDVVKEVLVRSPVHFSDGIARGLSRTDLLVYLHSASHESNAADSQVAAGKNSTLSASAGREGLRGILGAGLSSTAATEEAAGTKPIAEYLTISPFTTKRVIAVLLKLTRTFDGTTTEFLYGPEEIKSAVRQVMQQLGGVGGSGSGRSGIISNVSSVPPQLMVTLILACKIHAQRPHADLVRFVHHVVLLPLAKDATWEKDTKLWRGVLLFAEEHYRECSSFLVNLPEKVLIQALRSQPQLREYFREEHGNNAAFGHILGSL</sequence>
<dbReference type="VEuPathDB" id="TriTrypDB:TcCLB.504259.19"/>
<dbReference type="VEuPathDB" id="TriTrypDB:TcYC6_0105310"/>
<gene>
    <name evidence="2" type="ORF">C4B63_210g30</name>
</gene>
<proteinExistence type="predicted"/>
<dbReference type="VEuPathDB" id="TriTrypDB:BCY84_12273"/>
<feature type="compositionally biased region" description="Low complexity" evidence="1">
    <location>
        <begin position="415"/>
        <end position="426"/>
    </location>
</feature>
<accession>A0A2V2UPA5</accession>
<dbReference type="EMBL" id="PRFA01000210">
    <property type="protein sequence ID" value="PWU84658.1"/>
    <property type="molecule type" value="Genomic_DNA"/>
</dbReference>
<evidence type="ECO:0000313" key="2">
    <source>
        <dbReference type="EMBL" id="PWU84658.1"/>
    </source>
</evidence>
<dbReference type="GO" id="GO:0005847">
    <property type="term" value="C:mRNA cleavage and polyadenylation specificity factor complex"/>
    <property type="evidence" value="ECO:0007669"/>
    <property type="project" value="TreeGrafter"/>
</dbReference>
<name>A0A2V2UPA5_TRYCR</name>
<comment type="caution">
    <text evidence="2">The sequence shown here is derived from an EMBL/GenBank/DDBJ whole genome shotgun (WGS) entry which is preliminary data.</text>
</comment>
<dbReference type="VEuPathDB" id="TriTrypDB:ECC02_010724"/>
<dbReference type="VEuPathDB" id="TriTrypDB:C4B63_210g30"/>
<dbReference type="PANTHER" id="PTHR15245">
    <property type="entry name" value="SYMPLEKIN-RELATED"/>
    <property type="match status" value="1"/>
</dbReference>